<evidence type="ECO:0000259" key="2">
    <source>
        <dbReference type="SMART" id="SM00906"/>
    </source>
</evidence>
<dbReference type="EMBL" id="CABFOC020000058">
    <property type="protein sequence ID" value="CAH0055646.1"/>
    <property type="molecule type" value="Genomic_DNA"/>
</dbReference>
<dbReference type="PANTHER" id="PTHR47425:SF2">
    <property type="entry name" value="FARB-RELATED"/>
    <property type="match status" value="1"/>
</dbReference>
<dbReference type="InterPro" id="IPR007219">
    <property type="entry name" value="XnlR_reg_dom"/>
</dbReference>
<evidence type="ECO:0000313" key="3">
    <source>
        <dbReference type="EMBL" id="CAH0055646.1"/>
    </source>
</evidence>
<gene>
    <name evidence="3" type="ORF">CSOL1703_00017750</name>
</gene>
<evidence type="ECO:0000256" key="1">
    <source>
        <dbReference type="ARBA" id="ARBA00023242"/>
    </source>
</evidence>
<dbReference type="AlphaFoldDB" id="A0A9N9ZHJ8"/>
<name>A0A9N9ZHJ8_9HYPO</name>
<dbReference type="GO" id="GO:0003677">
    <property type="term" value="F:DNA binding"/>
    <property type="evidence" value="ECO:0007669"/>
    <property type="project" value="InterPro"/>
</dbReference>
<feature type="domain" description="Xylanolytic transcriptional activator regulatory" evidence="2">
    <location>
        <begin position="130"/>
        <end position="205"/>
    </location>
</feature>
<sequence>MDYLRLKEATTLPPPKMQNALLRAYLEYIHPMLPMINLEDFLESMSTVDDTTGRVSLAFFQAVMFAGSAFVDMRVLKKAGYPTRAEARNSLYRKVQLLYNFDYETDRLVLIQILLLMSLWHETLDRTRNAGHWIDIAVSHAYAIGLHTDPWRSKPPMSITGQRLRRRTWWCCFIRDRYICLGGERVPQIRDSDFNVPILEMADFQSEHLQGKIPSASYAICPYIADANKRGNLANLCIDQIKLCKGSVFINECHYTITSKEPLLHEQAPKRFPVSAETFADSYRKLLEWYDSSSQCNATQPYSLDSTTMNYDKHIFIYRVMLLMVYHGQILQLHRLRLEDPQTSPFEKPLSRMLVNHSAQRISRLAKTTQDLGIIEFLPGTTISIIKLALAMGHSETKDVLQAVASEENECHRQCARTLEILQEIHVATDCNKRFTDDLIFDNTDPDLYRDIELDFNTCVDDDAENEDPAHTCSPSG</sequence>
<dbReference type="PANTHER" id="PTHR47425">
    <property type="entry name" value="FARB-RELATED"/>
    <property type="match status" value="1"/>
</dbReference>
<comment type="caution">
    <text evidence="3">The sequence shown here is derived from an EMBL/GenBank/DDBJ whole genome shotgun (WGS) entry which is preliminary data.</text>
</comment>
<reference evidence="4" key="1">
    <citation type="submission" date="2019-06" db="EMBL/GenBank/DDBJ databases">
        <authorList>
            <person name="Broberg M."/>
        </authorList>
    </citation>
    <scope>NUCLEOTIDE SEQUENCE [LARGE SCALE GENOMIC DNA]</scope>
</reference>
<reference evidence="3 4" key="2">
    <citation type="submission" date="2021-10" db="EMBL/GenBank/DDBJ databases">
        <authorList>
            <person name="Piombo E."/>
        </authorList>
    </citation>
    <scope>NUCLEOTIDE SEQUENCE [LARGE SCALE GENOMIC DNA]</scope>
</reference>
<evidence type="ECO:0000313" key="4">
    <source>
        <dbReference type="Proteomes" id="UP000775872"/>
    </source>
</evidence>
<dbReference type="CDD" id="cd12148">
    <property type="entry name" value="fungal_TF_MHR"/>
    <property type="match status" value="1"/>
</dbReference>
<proteinExistence type="predicted"/>
<dbReference type="InterPro" id="IPR052761">
    <property type="entry name" value="Fungal_Detox/Toxin_TFs"/>
</dbReference>
<dbReference type="OrthoDB" id="5121955at2759"/>
<dbReference type="GO" id="GO:0006351">
    <property type="term" value="P:DNA-templated transcription"/>
    <property type="evidence" value="ECO:0007669"/>
    <property type="project" value="InterPro"/>
</dbReference>
<organism evidence="3 4">
    <name type="scientific">Clonostachys solani</name>
    <dbReference type="NCBI Taxonomy" id="160281"/>
    <lineage>
        <taxon>Eukaryota</taxon>
        <taxon>Fungi</taxon>
        <taxon>Dikarya</taxon>
        <taxon>Ascomycota</taxon>
        <taxon>Pezizomycotina</taxon>
        <taxon>Sordariomycetes</taxon>
        <taxon>Hypocreomycetidae</taxon>
        <taxon>Hypocreales</taxon>
        <taxon>Bionectriaceae</taxon>
        <taxon>Clonostachys</taxon>
    </lineage>
</organism>
<dbReference type="SMART" id="SM00906">
    <property type="entry name" value="Fungal_trans"/>
    <property type="match status" value="1"/>
</dbReference>
<dbReference type="Proteomes" id="UP000775872">
    <property type="component" value="Unassembled WGS sequence"/>
</dbReference>
<dbReference type="Pfam" id="PF04082">
    <property type="entry name" value="Fungal_trans"/>
    <property type="match status" value="1"/>
</dbReference>
<keyword evidence="1" id="KW-0539">Nucleus</keyword>
<keyword evidence="4" id="KW-1185">Reference proteome</keyword>
<dbReference type="GO" id="GO:0008270">
    <property type="term" value="F:zinc ion binding"/>
    <property type="evidence" value="ECO:0007669"/>
    <property type="project" value="InterPro"/>
</dbReference>
<accession>A0A9N9ZHJ8</accession>
<protein>
    <recommendedName>
        <fullName evidence="2">Xylanolytic transcriptional activator regulatory domain-containing protein</fullName>
    </recommendedName>
</protein>